<evidence type="ECO:0000259" key="1">
    <source>
        <dbReference type="PROSITE" id="PS51387"/>
    </source>
</evidence>
<evidence type="ECO:0000313" key="2">
    <source>
        <dbReference type="EMBL" id="EDY21704.1"/>
    </source>
</evidence>
<dbReference type="InterPro" id="IPR016166">
    <property type="entry name" value="FAD-bd_PCMH"/>
</dbReference>
<dbReference type="InterPro" id="IPR036318">
    <property type="entry name" value="FAD-bd_PCMH-like_sf"/>
</dbReference>
<dbReference type="AlphaFoldDB" id="B4CWB2"/>
<reference evidence="2 3" key="1">
    <citation type="journal article" date="2011" name="J. Bacteriol.">
        <title>Genome sequence of Chthoniobacter flavus Ellin428, an aerobic heterotrophic soil bacterium.</title>
        <authorList>
            <person name="Kant R."/>
            <person name="van Passel M.W."/>
            <person name="Palva A."/>
            <person name="Lucas S."/>
            <person name="Lapidus A."/>
            <person name="Glavina Del Rio T."/>
            <person name="Dalin E."/>
            <person name="Tice H."/>
            <person name="Bruce D."/>
            <person name="Goodwin L."/>
            <person name="Pitluck S."/>
            <person name="Larimer F.W."/>
            <person name="Land M.L."/>
            <person name="Hauser L."/>
            <person name="Sangwan P."/>
            <person name="de Vos W.M."/>
            <person name="Janssen P.H."/>
            <person name="Smidt H."/>
        </authorList>
    </citation>
    <scope>NUCLEOTIDE SEQUENCE [LARGE SCALE GENOMIC DNA]</scope>
    <source>
        <strain evidence="2 3">Ellin428</strain>
    </source>
</reference>
<evidence type="ECO:0000313" key="3">
    <source>
        <dbReference type="Proteomes" id="UP000005824"/>
    </source>
</evidence>
<accession>B4CWB2</accession>
<dbReference type="EMBL" id="ABVL01000002">
    <property type="protein sequence ID" value="EDY21704.1"/>
    <property type="molecule type" value="Genomic_DNA"/>
</dbReference>
<dbReference type="InterPro" id="IPR006094">
    <property type="entry name" value="Oxid_FAD_bind_N"/>
</dbReference>
<dbReference type="Gene3D" id="3.30.465.10">
    <property type="match status" value="1"/>
</dbReference>
<keyword evidence="3" id="KW-1185">Reference proteome</keyword>
<dbReference type="SUPFAM" id="SSF56176">
    <property type="entry name" value="FAD-binding/transporter-associated domain-like"/>
    <property type="match status" value="1"/>
</dbReference>
<dbReference type="PANTHER" id="PTHR11748:SF103">
    <property type="entry name" value="GLYCOLATE OXIDASE SUBUNIT GLCE"/>
    <property type="match status" value="1"/>
</dbReference>
<dbReference type="Pfam" id="PF01565">
    <property type="entry name" value="FAD_binding_4"/>
    <property type="match status" value="1"/>
</dbReference>
<dbReference type="PANTHER" id="PTHR11748">
    <property type="entry name" value="D-LACTATE DEHYDROGENASE"/>
    <property type="match status" value="1"/>
</dbReference>
<dbReference type="eggNOG" id="COG0277">
    <property type="taxonomic scope" value="Bacteria"/>
</dbReference>
<dbReference type="RefSeq" id="WP_006978276.1">
    <property type="nucleotide sequence ID" value="NZ_ABVL01000002.1"/>
</dbReference>
<proteinExistence type="predicted"/>
<dbReference type="Proteomes" id="UP000005824">
    <property type="component" value="Unassembled WGS sequence"/>
</dbReference>
<name>B4CWB2_9BACT</name>
<protein>
    <submittedName>
        <fullName evidence="2">FAD linked oxidase domain protein</fullName>
    </submittedName>
</protein>
<dbReference type="InterPro" id="IPR016169">
    <property type="entry name" value="FAD-bd_PCMH_sub2"/>
</dbReference>
<comment type="caution">
    <text evidence="2">The sequence shown here is derived from an EMBL/GenBank/DDBJ whole genome shotgun (WGS) entry which is preliminary data.</text>
</comment>
<dbReference type="FunCoup" id="B4CWB2">
    <property type="interactions" value="21"/>
</dbReference>
<dbReference type="STRING" id="497964.CfE428DRAFT_0949"/>
<dbReference type="PROSITE" id="PS51387">
    <property type="entry name" value="FAD_PCMH"/>
    <property type="match status" value="1"/>
</dbReference>
<organism evidence="2 3">
    <name type="scientific">Chthoniobacter flavus Ellin428</name>
    <dbReference type="NCBI Taxonomy" id="497964"/>
    <lineage>
        <taxon>Bacteria</taxon>
        <taxon>Pseudomonadati</taxon>
        <taxon>Verrucomicrobiota</taxon>
        <taxon>Spartobacteria</taxon>
        <taxon>Chthoniobacterales</taxon>
        <taxon>Chthoniobacteraceae</taxon>
        <taxon>Chthoniobacter</taxon>
    </lineage>
</organism>
<dbReference type="InParanoid" id="B4CWB2"/>
<sequence length="340" mass="36142">MNTVLTPTSAEELVEAVRSTPRVIAVGAGTKPRLSQVEAVRISMAGLRGIKEYDPSEFTFTAAAGTPLGEIADALAERGQYLPFDPMLVDAGATLGGTVAAGVSGPGRFRYGGLRDFVLGVRFVDGTGRLLRMGGKVVKNAAGFDLPKFFVGSLGRFGVLAEMTFKVFPRPPTALTLRLRGGSQILSETANSRFEFDALDIAPGETDMLARLCGPEAALKTLSREIFARWPGEIVSEDPWTALREFRWVNPGASLIKVAVSPAKIATLEGLRCHLSAGGNFAFVSGEAGELDERLCKAGLSGVTLRGEAPLWLGVRSRPAIAQAVKQALDPVNRFPPLDD</sequence>
<dbReference type="GO" id="GO:0071949">
    <property type="term" value="F:FAD binding"/>
    <property type="evidence" value="ECO:0007669"/>
    <property type="project" value="InterPro"/>
</dbReference>
<gene>
    <name evidence="2" type="ORF">CfE428DRAFT_0949</name>
</gene>
<feature type="domain" description="FAD-binding PCMH-type" evidence="1">
    <location>
        <begin position="1"/>
        <end position="170"/>
    </location>
</feature>